<dbReference type="AlphaFoldDB" id="A0A5N5UKU1"/>
<dbReference type="PANTHER" id="PTHR30576:SF0">
    <property type="entry name" value="UNDECAPRENYL-PHOSPHATE N-ACETYLGALACTOSAMINYL 1-PHOSPHATE TRANSFERASE-RELATED"/>
    <property type="match status" value="1"/>
</dbReference>
<keyword evidence="1" id="KW-0472">Membrane</keyword>
<feature type="transmembrane region" description="Helical" evidence="1">
    <location>
        <begin position="289"/>
        <end position="310"/>
    </location>
</feature>
<dbReference type="Proteomes" id="UP000326207">
    <property type="component" value="Unassembled WGS sequence"/>
</dbReference>
<organism evidence="3 4">
    <name type="scientific">Halosegnis rubeus</name>
    <dbReference type="NCBI Taxonomy" id="2212850"/>
    <lineage>
        <taxon>Archaea</taxon>
        <taxon>Methanobacteriati</taxon>
        <taxon>Methanobacteriota</taxon>
        <taxon>Stenosarchaea group</taxon>
        <taxon>Halobacteria</taxon>
        <taxon>Halobacteriales</taxon>
        <taxon>Natronomonadaceae</taxon>
        <taxon>Halosegnis</taxon>
    </lineage>
</organism>
<evidence type="ECO:0000313" key="4">
    <source>
        <dbReference type="Proteomes" id="UP000326207"/>
    </source>
</evidence>
<evidence type="ECO:0000259" key="2">
    <source>
        <dbReference type="Pfam" id="PF02397"/>
    </source>
</evidence>
<protein>
    <submittedName>
        <fullName evidence="3">Sugar transferase</fullName>
    </submittedName>
</protein>
<feature type="transmembrane region" description="Helical" evidence="1">
    <location>
        <begin position="51"/>
        <end position="73"/>
    </location>
</feature>
<dbReference type="Pfam" id="PF02397">
    <property type="entry name" value="Bac_transf"/>
    <property type="match status" value="1"/>
</dbReference>
<gene>
    <name evidence="3" type="ORF">DP108_04835</name>
</gene>
<proteinExistence type="predicted"/>
<dbReference type="RefSeq" id="WP_152156069.1">
    <property type="nucleotide sequence ID" value="NZ_QMDY01000002.1"/>
</dbReference>
<evidence type="ECO:0000313" key="3">
    <source>
        <dbReference type="EMBL" id="KAB7519433.1"/>
    </source>
</evidence>
<feature type="transmembrane region" description="Helical" evidence="1">
    <location>
        <begin position="85"/>
        <end position="104"/>
    </location>
</feature>
<feature type="transmembrane region" description="Helical" evidence="1">
    <location>
        <begin position="12"/>
        <end position="31"/>
    </location>
</feature>
<dbReference type="PANTHER" id="PTHR30576">
    <property type="entry name" value="COLANIC BIOSYNTHESIS UDP-GLUCOSE LIPID CARRIER TRANSFERASE"/>
    <property type="match status" value="1"/>
</dbReference>
<feature type="domain" description="Bacterial sugar transferase" evidence="2">
    <location>
        <begin position="284"/>
        <end position="461"/>
    </location>
</feature>
<keyword evidence="1" id="KW-1133">Transmembrane helix</keyword>
<dbReference type="GO" id="GO:0016780">
    <property type="term" value="F:phosphotransferase activity, for other substituted phosphate groups"/>
    <property type="evidence" value="ECO:0007669"/>
    <property type="project" value="TreeGrafter"/>
</dbReference>
<dbReference type="InterPro" id="IPR003362">
    <property type="entry name" value="Bact_transf"/>
</dbReference>
<comment type="caution">
    <text evidence="3">The sequence shown here is derived from an EMBL/GenBank/DDBJ whole genome shotgun (WGS) entry which is preliminary data.</text>
</comment>
<sequence>MTGGWRYRIASVTGAFTLAVVAVVVASHPLVQSGIVSLPVFSRLPLDPASGWELATEAVVAASVVTVSLWPLLKPRPRRILDTASIAAQRTLLATVTLAAIGYFDYTYRLPRATLIVSMTLLVCVLPAWFVAIRRRQREDDGRVLIVGDHVETIEDILESYNSSVVGYASPPETSRELTLNSETVPPTAGVTDGGTRFETLPQLGGLSQLREILVTHDIDTVVLAFAEPDRTEFFGALDTCYEHGVAAKVHRDHADVVLTSGTADGELVDIDLEPWDWLDHVTKRIFDVTFAGTALLVLSPLLLVIAVAIKLDSPGPVLYRQRRTAAFGDTFTVAKFRSMVPDSEDAAPVDDDENDRITRVGRILRRTHLDEIPQLLAILRGEMSVVGPRAVWIEEETLLEDETTAWRRRWFVKPGLTGLAQVNQASSTNPETKLRYDIEYIRRQSFWFDVKIVIRQLWMVGEDLVGHDR</sequence>
<accession>A0A5N5UKU1</accession>
<keyword evidence="3" id="KW-0808">Transferase</keyword>
<dbReference type="EMBL" id="QMDY01000002">
    <property type="protein sequence ID" value="KAB7519433.1"/>
    <property type="molecule type" value="Genomic_DNA"/>
</dbReference>
<reference evidence="3 4" key="1">
    <citation type="submission" date="2019-10" db="EMBL/GenBank/DDBJ databases">
        <title>Unraveling microbial dark matter from salterns through culturing: the case of the genus Halosegnis.</title>
        <authorList>
            <person name="Duran-Viseras A."/>
            <person name="Andrei A.-S."/>
            <person name="Vera-Gargallo B."/>
            <person name="Ghai R."/>
            <person name="Sanchez-Porro C."/>
            <person name="Ventosa A."/>
        </authorList>
    </citation>
    <scope>NUCLEOTIDE SEQUENCE [LARGE SCALE GENOMIC DNA]</scope>
    <source>
        <strain evidence="3 4">F19-13</strain>
    </source>
</reference>
<feature type="transmembrane region" description="Helical" evidence="1">
    <location>
        <begin position="110"/>
        <end position="133"/>
    </location>
</feature>
<name>A0A5N5UKU1_9EURY</name>
<keyword evidence="1" id="KW-0812">Transmembrane</keyword>
<evidence type="ECO:0000256" key="1">
    <source>
        <dbReference type="SAM" id="Phobius"/>
    </source>
</evidence>